<evidence type="ECO:0000256" key="1">
    <source>
        <dbReference type="ARBA" id="ARBA00022741"/>
    </source>
</evidence>
<dbReference type="SUPFAM" id="SSF52540">
    <property type="entry name" value="P-loop containing nucleoside triphosphate hydrolases"/>
    <property type="match status" value="1"/>
</dbReference>
<organism evidence="4 5">
    <name type="scientific">candidate division WS6 bacterium 36_33</name>
    <dbReference type="NCBI Taxonomy" id="1641388"/>
    <lineage>
        <taxon>Bacteria</taxon>
        <taxon>Candidatus Dojkabacteria</taxon>
    </lineage>
</organism>
<keyword evidence="2" id="KW-0067">ATP-binding</keyword>
<dbReference type="EMBL" id="LGGI01000019">
    <property type="protein sequence ID" value="KUK67321.1"/>
    <property type="molecule type" value="Genomic_DNA"/>
</dbReference>
<evidence type="ECO:0000313" key="5">
    <source>
        <dbReference type="Proteomes" id="UP000053469"/>
    </source>
</evidence>
<protein>
    <submittedName>
        <fullName evidence="4">Transcription-repair coupling factor</fullName>
    </submittedName>
</protein>
<evidence type="ECO:0000313" key="4">
    <source>
        <dbReference type="EMBL" id="KUK67321.1"/>
    </source>
</evidence>
<gene>
    <name evidence="4" type="ORF">XD87_0193</name>
</gene>
<dbReference type="GO" id="GO:0016887">
    <property type="term" value="F:ATP hydrolysis activity"/>
    <property type="evidence" value="ECO:0007669"/>
    <property type="project" value="InterPro"/>
</dbReference>
<evidence type="ECO:0000256" key="2">
    <source>
        <dbReference type="ARBA" id="ARBA00022840"/>
    </source>
</evidence>
<accession>A0A101GZ16</accession>
<dbReference type="Pfam" id="PF17757">
    <property type="entry name" value="UvrB_inter"/>
    <property type="match status" value="1"/>
</dbReference>
<dbReference type="Proteomes" id="UP000053469">
    <property type="component" value="Unassembled WGS sequence"/>
</dbReference>
<dbReference type="InterPro" id="IPR027417">
    <property type="entry name" value="P-loop_NTPase"/>
</dbReference>
<dbReference type="PANTHER" id="PTHR24029:SF1">
    <property type="entry name" value="TRANSCRIPTION-REPAIR-COUPLING FACTOR"/>
    <property type="match status" value="1"/>
</dbReference>
<reference evidence="5" key="1">
    <citation type="journal article" date="2015" name="MBio">
        <title>Genome-Resolved Metagenomic Analysis Reveals Roles for Candidate Phyla and Other Microbial Community Members in Biogeochemical Transformations in Oil Reservoirs.</title>
        <authorList>
            <person name="Hu P."/>
            <person name="Tom L."/>
            <person name="Singh A."/>
            <person name="Thomas B.C."/>
            <person name="Baker B.J."/>
            <person name="Piceno Y.M."/>
            <person name="Andersen G.L."/>
            <person name="Banfield J.F."/>
        </authorList>
    </citation>
    <scope>NUCLEOTIDE SEQUENCE [LARGE SCALE GENOMIC DNA]</scope>
</reference>
<sequence length="242" mass="27831">MKENIIRNNPLEVLSEKYNPLKEDILVYRKVSGVDYDYYEFACELLGILLDRVVWLSISKEEEDSAKESNAIKLHKGEEFNLESLLELGYERVERVWNEGDVSVLGDVVIIWPFSMNNLVRLSLFGKEVEEISIVGVESRKKIKEVSERTLLSKDSELLVGNEESSKSININLVSNLGEETGRVDLGIRNVPGIESYSTKSTLLEISKNYRNRGYEVWYLTNTLEKYDLEVAKEVREIIDKV</sequence>
<name>A0A101GZ16_9BACT</name>
<dbReference type="AlphaFoldDB" id="A0A101GZ16"/>
<feature type="domain" description="UvrB interaction" evidence="3">
    <location>
        <begin position="74"/>
        <end position="153"/>
    </location>
</feature>
<feature type="non-terminal residue" evidence="4">
    <location>
        <position position="242"/>
    </location>
</feature>
<dbReference type="GO" id="GO:0009380">
    <property type="term" value="C:excinuclease repair complex"/>
    <property type="evidence" value="ECO:0007669"/>
    <property type="project" value="InterPro"/>
</dbReference>
<comment type="caution">
    <text evidence="4">The sequence shown here is derived from an EMBL/GenBank/DDBJ whole genome shotgun (WGS) entry which is preliminary data.</text>
</comment>
<dbReference type="InterPro" id="IPR041471">
    <property type="entry name" value="UvrB_inter"/>
</dbReference>
<dbReference type="PANTHER" id="PTHR24029">
    <property type="entry name" value="UVRABC SYSTEM PROTEIN B"/>
    <property type="match status" value="1"/>
</dbReference>
<dbReference type="Gene3D" id="3.30.2060.10">
    <property type="entry name" value="Penicillin-binding protein 1b domain"/>
    <property type="match status" value="1"/>
</dbReference>
<evidence type="ECO:0000259" key="3">
    <source>
        <dbReference type="Pfam" id="PF17757"/>
    </source>
</evidence>
<proteinExistence type="predicted"/>
<keyword evidence="1" id="KW-0547">Nucleotide-binding</keyword>
<dbReference type="GO" id="GO:0006289">
    <property type="term" value="P:nucleotide-excision repair"/>
    <property type="evidence" value="ECO:0007669"/>
    <property type="project" value="InterPro"/>
</dbReference>
<dbReference type="GO" id="GO:0005524">
    <property type="term" value="F:ATP binding"/>
    <property type="evidence" value="ECO:0007669"/>
    <property type="project" value="UniProtKB-KW"/>
</dbReference>
<dbReference type="GO" id="GO:0003677">
    <property type="term" value="F:DNA binding"/>
    <property type="evidence" value="ECO:0007669"/>
    <property type="project" value="InterPro"/>
</dbReference>
<dbReference type="InterPro" id="IPR004807">
    <property type="entry name" value="UvrB"/>
</dbReference>